<evidence type="ECO:0000313" key="2">
    <source>
        <dbReference type="Proteomes" id="UP000241447"/>
    </source>
</evidence>
<evidence type="ECO:0000313" key="1">
    <source>
        <dbReference type="EMBL" id="AVW91756.1"/>
    </source>
</evidence>
<reference evidence="1 2" key="1">
    <citation type="submission" date="2018-03" db="EMBL/GenBank/DDBJ databases">
        <title>The Complete Genome of Celeribacter baekdonensis strain LH4, a Thiosulfate-Oxidizing Alphaproteobacterium Isolated from Gulf of Mexico Continental Slope Sediments.</title>
        <authorList>
            <person name="Flood B.E."/>
            <person name="Bailey J.V."/>
            <person name="Leprich D."/>
        </authorList>
    </citation>
    <scope>NUCLEOTIDE SEQUENCE [LARGE SCALE GENOMIC DNA]</scope>
    <source>
        <strain evidence="1 2">LH4</strain>
    </source>
</reference>
<dbReference type="AlphaFoldDB" id="A0A2R4M3M4"/>
<dbReference type="Proteomes" id="UP000241447">
    <property type="component" value="Chromosome"/>
</dbReference>
<proteinExistence type="predicted"/>
<dbReference type="EMBL" id="CP028475">
    <property type="protein sequence ID" value="AVW91756.1"/>
    <property type="molecule type" value="Genomic_DNA"/>
</dbReference>
<name>A0A2R4M3M4_9RHOB</name>
<dbReference type="KEGG" id="cbak:DA792_12295"/>
<dbReference type="RefSeq" id="WP_107720186.1">
    <property type="nucleotide sequence ID" value="NZ_CAXBOP010000011.1"/>
</dbReference>
<sequence length="75" mass="8287">MEREPMGGYFMGEGGRVASVNMINVAKPVRGSFLGGKVALKLVRALLDWAKSQNANIGQRAFIIKFFRLDLNTND</sequence>
<accession>A0A2R4M3M4</accession>
<dbReference type="OrthoDB" id="7862812at2"/>
<protein>
    <submittedName>
        <fullName evidence="1">Uncharacterized protein</fullName>
    </submittedName>
</protein>
<organism evidence="1 2">
    <name type="scientific">Celeribacter baekdonensis</name>
    <dbReference type="NCBI Taxonomy" id="875171"/>
    <lineage>
        <taxon>Bacteria</taxon>
        <taxon>Pseudomonadati</taxon>
        <taxon>Pseudomonadota</taxon>
        <taxon>Alphaproteobacteria</taxon>
        <taxon>Rhodobacterales</taxon>
        <taxon>Roseobacteraceae</taxon>
        <taxon>Celeribacter</taxon>
    </lineage>
</organism>
<gene>
    <name evidence="1" type="ORF">DA792_12295</name>
</gene>